<reference evidence="2" key="1">
    <citation type="submission" date="2013-07" db="EMBL/GenBank/DDBJ databases">
        <title>The genome of Eucalyptus grandis.</title>
        <authorList>
            <person name="Schmutz J."/>
            <person name="Hayes R."/>
            <person name="Myburg A."/>
            <person name="Tuskan G."/>
            <person name="Grattapaglia D."/>
            <person name="Rokhsar D.S."/>
        </authorList>
    </citation>
    <scope>NUCLEOTIDE SEQUENCE</scope>
    <source>
        <tissue evidence="2">Leaf extractions</tissue>
    </source>
</reference>
<dbReference type="InParanoid" id="A0A059CHD2"/>
<accession>A0A059CHD2</accession>
<dbReference type="PROSITE" id="PS51367">
    <property type="entry name" value="THAUMATIN_2"/>
    <property type="match status" value="1"/>
</dbReference>
<dbReference type="InterPro" id="IPR001938">
    <property type="entry name" value="Thaumatin"/>
</dbReference>
<name>A0A059CHD2_EUCGR</name>
<proteinExistence type="predicted"/>
<organism evidence="2">
    <name type="scientific">Eucalyptus grandis</name>
    <name type="common">Flooded gum</name>
    <dbReference type="NCBI Taxonomy" id="71139"/>
    <lineage>
        <taxon>Eukaryota</taxon>
        <taxon>Viridiplantae</taxon>
        <taxon>Streptophyta</taxon>
        <taxon>Embryophyta</taxon>
        <taxon>Tracheophyta</taxon>
        <taxon>Spermatophyta</taxon>
        <taxon>Magnoliopsida</taxon>
        <taxon>eudicotyledons</taxon>
        <taxon>Gunneridae</taxon>
        <taxon>Pentapetalae</taxon>
        <taxon>rosids</taxon>
        <taxon>malvids</taxon>
        <taxon>Myrtales</taxon>
        <taxon>Myrtaceae</taxon>
        <taxon>Myrtoideae</taxon>
        <taxon>Eucalypteae</taxon>
        <taxon>Eucalyptus</taxon>
    </lineage>
</organism>
<dbReference type="AlphaFoldDB" id="A0A059CHD2"/>
<dbReference type="InterPro" id="IPR037176">
    <property type="entry name" value="Osmotin/thaumatin-like_sf"/>
</dbReference>
<feature type="chain" id="PRO_5001574522" description="Thaumatin-like protein" evidence="1">
    <location>
        <begin position="26"/>
        <end position="146"/>
    </location>
</feature>
<dbReference type="STRING" id="71139.A0A059CHD2"/>
<dbReference type="OMA" id="FERECPP"/>
<dbReference type="SUPFAM" id="SSF49870">
    <property type="entry name" value="Osmotin, thaumatin-like protein"/>
    <property type="match status" value="1"/>
</dbReference>
<protein>
    <recommendedName>
        <fullName evidence="3">Thaumatin-like protein</fullName>
    </recommendedName>
</protein>
<dbReference type="SMART" id="SM00205">
    <property type="entry name" value="THN"/>
    <property type="match status" value="1"/>
</dbReference>
<gene>
    <name evidence="2" type="ORF">EUGRSUZ_D01891</name>
</gene>
<dbReference type="Gramene" id="KCW77576">
    <property type="protein sequence ID" value="KCW77576"/>
    <property type="gene ID" value="EUGRSUZ_D01891"/>
</dbReference>
<evidence type="ECO:0000313" key="2">
    <source>
        <dbReference type="EMBL" id="KCW77576.1"/>
    </source>
</evidence>
<sequence length="146" mass="15973">MMSSILAPLSLILSLFTLFLTPTHAATFVVVNQCTYTVWAAASPGGIGCSDDINGQCLEELKAPGGCNNPCIYYCNNKSESYGSTTYSQFFKDKCLDAYTYPLDLLATFTCPSGTNYEVTSCPRGPKFYGLTLHYFINSIGNDLYE</sequence>
<evidence type="ECO:0000256" key="1">
    <source>
        <dbReference type="SAM" id="SignalP"/>
    </source>
</evidence>
<dbReference type="EMBL" id="KK198756">
    <property type="protein sequence ID" value="KCW77576.1"/>
    <property type="molecule type" value="Genomic_DNA"/>
</dbReference>
<dbReference type="PANTHER" id="PTHR31048">
    <property type="entry name" value="OS03G0233200 PROTEIN"/>
    <property type="match status" value="1"/>
</dbReference>
<dbReference type="Pfam" id="PF00314">
    <property type="entry name" value="Thaumatin"/>
    <property type="match status" value="1"/>
</dbReference>
<keyword evidence="1" id="KW-0732">Signal</keyword>
<dbReference type="GO" id="GO:0006952">
    <property type="term" value="P:defense response"/>
    <property type="evidence" value="ECO:0000318"/>
    <property type="project" value="GO_Central"/>
</dbReference>
<evidence type="ECO:0008006" key="3">
    <source>
        <dbReference type="Google" id="ProtNLM"/>
    </source>
</evidence>
<feature type="signal peptide" evidence="1">
    <location>
        <begin position="1"/>
        <end position="25"/>
    </location>
</feature>
<dbReference type="Gene3D" id="2.60.110.10">
    <property type="entry name" value="Thaumatin"/>
    <property type="match status" value="1"/>
</dbReference>